<dbReference type="InterPro" id="IPR001171">
    <property type="entry name" value="ERG24_DHCR-like"/>
</dbReference>
<keyword evidence="1" id="KW-1133">Transmembrane helix</keyword>
<name>A0A0W0EYT5_MONRR</name>
<organism evidence="2 3">
    <name type="scientific">Moniliophthora roreri</name>
    <name type="common">Frosty pod rot fungus</name>
    <name type="synonym">Monilia roreri</name>
    <dbReference type="NCBI Taxonomy" id="221103"/>
    <lineage>
        <taxon>Eukaryota</taxon>
        <taxon>Fungi</taxon>
        <taxon>Dikarya</taxon>
        <taxon>Basidiomycota</taxon>
        <taxon>Agaricomycotina</taxon>
        <taxon>Agaricomycetes</taxon>
        <taxon>Agaricomycetidae</taxon>
        <taxon>Agaricales</taxon>
        <taxon>Marasmiineae</taxon>
        <taxon>Marasmiaceae</taxon>
        <taxon>Moniliophthora</taxon>
    </lineage>
</organism>
<dbReference type="Gene3D" id="1.20.120.1630">
    <property type="match status" value="1"/>
</dbReference>
<keyword evidence="1" id="KW-0812">Transmembrane</keyword>
<feature type="transmembrane region" description="Helical" evidence="1">
    <location>
        <begin position="110"/>
        <end position="129"/>
    </location>
</feature>
<proteinExistence type="predicted"/>
<gene>
    <name evidence="2" type="ORF">WG66_18214</name>
</gene>
<reference evidence="2 3" key="1">
    <citation type="submission" date="2015-12" db="EMBL/GenBank/DDBJ databases">
        <title>Draft genome sequence of Moniliophthora roreri, the causal agent of frosty pod rot of cacao.</title>
        <authorList>
            <person name="Aime M.C."/>
            <person name="Diaz-Valderrama J.R."/>
            <person name="Kijpornyongpan T."/>
            <person name="Phillips-Mora W."/>
        </authorList>
    </citation>
    <scope>NUCLEOTIDE SEQUENCE [LARGE SCALE GENOMIC DNA]</scope>
    <source>
        <strain evidence="2 3">MCA 2952</strain>
    </source>
</reference>
<keyword evidence="1" id="KW-0472">Membrane</keyword>
<sequence>MTFKSPEFLKAALKATLVLLSGFAFGVSLTPPNGDPVPQPRPPLNKGLTALREWFLVVLIAEAYPIERIIYYAAAMNEALFILSMPIPFIRDVLPHLNVSAGVNNARYTPYLIAAALLSIVGGVFRAACYHTLGGAFTYECVPVGKRAKNLDVTNNPRLITHGPYAIVRHPSYSAIWMAIVGSALVHLMNGSWVVESGFISTLIGKALVYSWLGTFGITLVILVMRVEPEDEMMKKQFGDQWQQWSGKVRYKLIPWVY</sequence>
<dbReference type="Proteomes" id="UP000054988">
    <property type="component" value="Unassembled WGS sequence"/>
</dbReference>
<protein>
    <recommendedName>
        <fullName evidence="4">Protein-S-isoprenylcysteine O-methyltransferase</fullName>
    </recommendedName>
</protein>
<feature type="transmembrane region" description="Helical" evidence="1">
    <location>
        <begin position="175"/>
        <end position="195"/>
    </location>
</feature>
<feature type="transmembrane region" description="Helical" evidence="1">
    <location>
        <begin position="69"/>
        <end position="90"/>
    </location>
</feature>
<dbReference type="GO" id="GO:0016020">
    <property type="term" value="C:membrane"/>
    <property type="evidence" value="ECO:0007669"/>
    <property type="project" value="InterPro"/>
</dbReference>
<dbReference type="EMBL" id="LATX01002444">
    <property type="protein sequence ID" value="KTB29199.1"/>
    <property type="molecule type" value="Genomic_DNA"/>
</dbReference>
<evidence type="ECO:0008006" key="4">
    <source>
        <dbReference type="Google" id="ProtNLM"/>
    </source>
</evidence>
<dbReference type="Pfam" id="PF01222">
    <property type="entry name" value="ERG4_ERG24"/>
    <property type="match status" value="1"/>
</dbReference>
<dbReference type="GO" id="GO:0016628">
    <property type="term" value="F:oxidoreductase activity, acting on the CH-CH group of donors, NAD or NADP as acceptor"/>
    <property type="evidence" value="ECO:0007669"/>
    <property type="project" value="InterPro"/>
</dbReference>
<dbReference type="AlphaFoldDB" id="A0A0W0EYT5"/>
<evidence type="ECO:0000313" key="3">
    <source>
        <dbReference type="Proteomes" id="UP000054988"/>
    </source>
</evidence>
<evidence type="ECO:0000256" key="1">
    <source>
        <dbReference type="SAM" id="Phobius"/>
    </source>
</evidence>
<feature type="transmembrane region" description="Helical" evidence="1">
    <location>
        <begin position="207"/>
        <end position="227"/>
    </location>
</feature>
<accession>A0A0W0EYT5</accession>
<evidence type="ECO:0000313" key="2">
    <source>
        <dbReference type="EMBL" id="KTB29199.1"/>
    </source>
</evidence>
<dbReference type="GO" id="GO:0016126">
    <property type="term" value="P:sterol biosynthetic process"/>
    <property type="evidence" value="ECO:0007669"/>
    <property type="project" value="InterPro"/>
</dbReference>
<comment type="caution">
    <text evidence="2">The sequence shown here is derived from an EMBL/GenBank/DDBJ whole genome shotgun (WGS) entry which is preliminary data.</text>
</comment>